<protein>
    <submittedName>
        <fullName evidence="3">DUF2339 domain-containing protein</fullName>
    </submittedName>
</protein>
<evidence type="ECO:0000313" key="4">
    <source>
        <dbReference type="Proteomes" id="UP000263833"/>
    </source>
</evidence>
<name>A0A371BEY3_9SPHN</name>
<feature type="transmembrane region" description="Helical" evidence="2">
    <location>
        <begin position="263"/>
        <end position="281"/>
    </location>
</feature>
<feature type="transmembrane region" description="Helical" evidence="2">
    <location>
        <begin position="443"/>
        <end position="465"/>
    </location>
</feature>
<feature type="transmembrane region" description="Helical" evidence="2">
    <location>
        <begin position="501"/>
        <end position="520"/>
    </location>
</feature>
<evidence type="ECO:0000256" key="2">
    <source>
        <dbReference type="SAM" id="Phobius"/>
    </source>
</evidence>
<dbReference type="OrthoDB" id="5422830at2"/>
<feature type="transmembrane region" description="Helical" evidence="2">
    <location>
        <begin position="240"/>
        <end position="257"/>
    </location>
</feature>
<keyword evidence="4" id="KW-1185">Reference proteome</keyword>
<dbReference type="PANTHER" id="PTHR38434:SF1">
    <property type="entry name" value="BLL2549 PROTEIN"/>
    <property type="match status" value="1"/>
</dbReference>
<feature type="transmembrane region" description="Helical" evidence="2">
    <location>
        <begin position="286"/>
        <end position="304"/>
    </location>
</feature>
<feature type="transmembrane region" description="Helical" evidence="2">
    <location>
        <begin position="593"/>
        <end position="612"/>
    </location>
</feature>
<dbReference type="InterPro" id="IPR014600">
    <property type="entry name" value="UCP035905_mem"/>
</dbReference>
<proteinExistence type="predicted"/>
<feature type="transmembrane region" description="Helical" evidence="2">
    <location>
        <begin position="121"/>
        <end position="142"/>
    </location>
</feature>
<dbReference type="PANTHER" id="PTHR38434">
    <property type="entry name" value="BLL2549 PROTEIN"/>
    <property type="match status" value="1"/>
</dbReference>
<feature type="transmembrane region" description="Helical" evidence="2">
    <location>
        <begin position="624"/>
        <end position="642"/>
    </location>
</feature>
<keyword evidence="2" id="KW-0812">Transmembrane</keyword>
<feature type="transmembrane region" description="Helical" evidence="2">
    <location>
        <begin position="526"/>
        <end position="543"/>
    </location>
</feature>
<evidence type="ECO:0000313" key="3">
    <source>
        <dbReference type="EMBL" id="RDV06068.1"/>
    </source>
</evidence>
<feature type="region of interest" description="Disordered" evidence="1">
    <location>
        <begin position="53"/>
        <end position="109"/>
    </location>
</feature>
<keyword evidence="2" id="KW-0472">Membrane</keyword>
<feature type="transmembrane region" description="Helical" evidence="2">
    <location>
        <begin position="686"/>
        <end position="704"/>
    </location>
</feature>
<feature type="transmembrane region" description="Helical" evidence="2">
    <location>
        <begin position="340"/>
        <end position="359"/>
    </location>
</feature>
<feature type="transmembrane region" description="Helical" evidence="2">
    <location>
        <begin position="654"/>
        <end position="674"/>
    </location>
</feature>
<dbReference type="Proteomes" id="UP000263833">
    <property type="component" value="Unassembled WGS sequence"/>
</dbReference>
<feature type="transmembrane region" description="Helical" evidence="2">
    <location>
        <begin position="471"/>
        <end position="489"/>
    </location>
</feature>
<feature type="transmembrane region" description="Helical" evidence="2">
    <location>
        <begin position="212"/>
        <end position="233"/>
    </location>
</feature>
<feature type="transmembrane region" description="Helical" evidence="2">
    <location>
        <begin position="186"/>
        <end position="206"/>
    </location>
</feature>
<feature type="transmembrane region" description="Helical" evidence="2">
    <location>
        <begin position="154"/>
        <end position="174"/>
    </location>
</feature>
<evidence type="ECO:0000256" key="1">
    <source>
        <dbReference type="SAM" id="MobiDB-lite"/>
    </source>
</evidence>
<gene>
    <name evidence="3" type="ORF">DXH95_01065</name>
</gene>
<reference evidence="4" key="1">
    <citation type="submission" date="2018-08" db="EMBL/GenBank/DDBJ databases">
        <authorList>
            <person name="Kim S.-J."/>
            <person name="Jung G.-Y."/>
        </authorList>
    </citation>
    <scope>NUCLEOTIDE SEQUENCE [LARGE SCALE GENOMIC DNA]</scope>
    <source>
        <strain evidence="4">GY_G</strain>
    </source>
</reference>
<feature type="transmembrane region" description="Helical" evidence="2">
    <location>
        <begin position="795"/>
        <end position="813"/>
    </location>
</feature>
<dbReference type="Pfam" id="PF10101">
    <property type="entry name" value="DUF2339"/>
    <property type="match status" value="1"/>
</dbReference>
<keyword evidence="2" id="KW-1133">Transmembrane helix</keyword>
<feature type="transmembrane region" description="Helical" evidence="2">
    <location>
        <begin position="755"/>
        <end position="775"/>
    </location>
</feature>
<feature type="transmembrane region" description="Helical" evidence="2">
    <location>
        <begin position="849"/>
        <end position="867"/>
    </location>
</feature>
<feature type="transmembrane region" description="Helical" evidence="2">
    <location>
        <begin position="365"/>
        <end position="383"/>
    </location>
</feature>
<feature type="transmembrane region" description="Helical" evidence="2">
    <location>
        <begin position="555"/>
        <end position="573"/>
    </location>
</feature>
<dbReference type="PIRSF" id="PIRSF035905">
    <property type="entry name" value="UCP035905_mp"/>
    <property type="match status" value="1"/>
</dbReference>
<feature type="transmembrane region" description="Helical" evidence="2">
    <location>
        <begin position="310"/>
        <end position="328"/>
    </location>
</feature>
<feature type="transmembrane region" description="Helical" evidence="2">
    <location>
        <begin position="825"/>
        <end position="843"/>
    </location>
</feature>
<dbReference type="InterPro" id="IPR019286">
    <property type="entry name" value="DUF2339_TM"/>
</dbReference>
<feature type="transmembrane region" description="Helical" evidence="2">
    <location>
        <begin position="390"/>
        <end position="407"/>
    </location>
</feature>
<sequence length="878" mass="92600">MGDAMEGLLLLIALVLAVWLLNLNGRIKLLEERISILIDRMNAGSVAPVAAQRDVAEEADSPTAPPPAMAYASRRPATVKGEVSDEKPRATIEAPPPHPEPETEAPPKRSWSFEELVGGKLPIWVGGISLVFAGFFLVRYTIDAGLLGPGTRSVLAALFALLLIAGSQWGGRLPKIGESFTADPRIAQSLAGAGIAILYGTLYMVAEVYGLIGMPIAFALLIATTILAFALALRHGPPTALMGLIGGFAAPWVAGLGPDNVPVLLLYLGVFLAGLFGLALWRRWLWLLLLASGGGALWTIGLIVAAESALPLVGLFVLAAGGAAILVGDRFVGSDPRLEAMARYAPMALALVQLAMLLPRLQFSWIGWGFYGVLSAMAIALAWRDERHMPSLFGALLLCLMPLAAGWDSQASRTMMIVASLGTGLLFAIPAHLRARSDQPSRAYWAILALMAQAVPFAAAFTVAKPDYPDSVWAAVSALLIAPAAFIAWQWRQASSRIDQIVQIAGAALAAAMGWLALTHLLPNDYIASATFAIAAALAAWAIRTNGSAMQKLAAIPLGFGILALVAGSWRFLDALGGALGGEILTVSGLPDITEAAKLTLLPSLLVLAIAALPQFALGRWTRWATWFAGGTGLLAFIWLIAKQVAHIDSPSQFITLGLAERVVMTQLLFLAGWLAMRRATEGASIWAKAGLAAIALALFRLCWFDLGVFNPLYEAQALGPAPIANLGTIHIGLSAFWLWQLARSPIIAKAHPQLPKLAEIGSLLAMALTALVTVRQLVQGNLISGATIDVGENYLYSAALLALSIAWLAIGIKTGLAVLRLAGLALLTVVTLKVFLIDAAALEGVLRILSFMGLGIALIGIGWAYGRVMRAGKATTD</sequence>
<accession>A0A371BEY3</accession>
<dbReference type="AlphaFoldDB" id="A0A371BEY3"/>
<feature type="transmembrane region" description="Helical" evidence="2">
    <location>
        <begin position="6"/>
        <end position="23"/>
    </location>
</feature>
<dbReference type="EMBL" id="QRGP01000001">
    <property type="protein sequence ID" value="RDV06068.1"/>
    <property type="molecule type" value="Genomic_DNA"/>
</dbReference>
<feature type="transmembrane region" description="Helical" evidence="2">
    <location>
        <begin position="724"/>
        <end position="743"/>
    </location>
</feature>
<feature type="transmembrane region" description="Helical" evidence="2">
    <location>
        <begin position="413"/>
        <end position="431"/>
    </location>
</feature>
<organism evidence="3 4">
    <name type="scientific">Sphingorhabdus pulchriflava</name>
    <dbReference type="NCBI Taxonomy" id="2292257"/>
    <lineage>
        <taxon>Bacteria</taxon>
        <taxon>Pseudomonadati</taxon>
        <taxon>Pseudomonadota</taxon>
        <taxon>Alphaproteobacteria</taxon>
        <taxon>Sphingomonadales</taxon>
        <taxon>Sphingomonadaceae</taxon>
        <taxon>Sphingorhabdus</taxon>
    </lineage>
</organism>
<comment type="caution">
    <text evidence="3">The sequence shown here is derived from an EMBL/GenBank/DDBJ whole genome shotgun (WGS) entry which is preliminary data.</text>
</comment>